<dbReference type="OrthoDB" id="2687259at2759"/>
<feature type="compositionally biased region" description="Basic and acidic residues" evidence="1">
    <location>
        <begin position="1045"/>
        <end position="1063"/>
    </location>
</feature>
<dbReference type="Pfam" id="PF18759">
    <property type="entry name" value="Plavaka"/>
    <property type="match status" value="1"/>
</dbReference>
<dbReference type="InterPro" id="IPR041078">
    <property type="entry name" value="Plavaka"/>
</dbReference>
<sequence length="1097" mass="125851">MRQEQKPCFRQGQPNSFGLHRRYYGVKYPKHDPEQTLELKDFYKPSYNVPSGSHSPTDPSKPLGPFPNLSSFQLGEWYLNAGSDLSLQSLSDLVRIAQNPGFAEDISQVNWKKAFNALSACPDEITGNNDAWLDDDGWKETNISIPLPLKGGMKENIAAGVLHHRSIVSIVRDKIASSTNETFHYEPFELSWQPDSQIPATRVRSELYNSDAFIKAHDDLQNSPPLPGCQRERVVVGLMFWSDETQLTNFSSEGIWPCYLQFANESKYERCKPTSNLAHIVAFFDKLSNKFRNHMEANLDQTNEDAFRSYCKQAIFQGQWIIMLDDELLEAMENGLVIKCPDGVERRFYLRIFTYSADYVEKVLIATLRKFPSKHPCPCYLVEKSKLDGMGTPADMSVRERTSRKDDDQRRDLITEAQRLVFEEDIPFGDSKIDALLKSQSYHPVTNTFSVLTKFDFNIFTSLTVDLLHEYEIGVWKAVFIHLLRILSAKGDDADSLTHRLNERYQLVPAFGRCIRKFSQKHNVSEMKKKAARDFEDILQCAIPVFDGLLPDQGHDNAVLTLLTACAEWHALAKLRMHTDKTLHLLEKATEKLANELRSFIDNVCSKIQTEELAAEVEAREKREARRAEKKEIKRQRALKKRKKLKLVKLNICTPKFHFLGDYVKYIRLFGTTDNYSTQLGELLHRYPKKWYKKGPKKDARKDVGRYEQRVACVRQLRREFDGSKRRERADAAREQKEAATNGEIHHYIGEAKNFPVELSAFGLYHLTCSSPFSPQTQTFLANLREDLLPRVARRVMATHRELVEQEGLTSNLYPAESYEPSAVAFKDCRIYAHKIMRIKYTSYNVRRHEDVIHVDSDICNIMLQNQDYLNNPKAPPYRYGRVLGIYHAYVSYTGEIAPGGVRHLKPMKMEFLLVRWYNHVSEEGVPVAMDRLCFPSIASPGATEFIDPGTMLRASHIIPHFSLGAVHADGRGLSELGRDSADWKEYFVNRYADRDMYMRYRIGFAPGHTGIWPSQLALRESKSIKASTSHQAKDANPQHHSHKGKETKNDDDSDDDDRKLSDSESDSDDGSDSEDGKDMDVDENDHDEEMYGYDSS</sequence>
<feature type="region of interest" description="Disordered" evidence="1">
    <location>
        <begin position="1023"/>
        <end position="1097"/>
    </location>
</feature>
<reference evidence="2 3" key="1">
    <citation type="journal article" date="2019" name="Nat. Ecol. Evol.">
        <title>Megaphylogeny resolves global patterns of mushroom evolution.</title>
        <authorList>
            <person name="Varga T."/>
            <person name="Krizsan K."/>
            <person name="Foldi C."/>
            <person name="Dima B."/>
            <person name="Sanchez-Garcia M."/>
            <person name="Sanchez-Ramirez S."/>
            <person name="Szollosi G.J."/>
            <person name="Szarkandi J.G."/>
            <person name="Papp V."/>
            <person name="Albert L."/>
            <person name="Andreopoulos W."/>
            <person name="Angelini C."/>
            <person name="Antonin V."/>
            <person name="Barry K.W."/>
            <person name="Bougher N.L."/>
            <person name="Buchanan P."/>
            <person name="Buyck B."/>
            <person name="Bense V."/>
            <person name="Catcheside P."/>
            <person name="Chovatia M."/>
            <person name="Cooper J."/>
            <person name="Damon W."/>
            <person name="Desjardin D."/>
            <person name="Finy P."/>
            <person name="Geml J."/>
            <person name="Haridas S."/>
            <person name="Hughes K."/>
            <person name="Justo A."/>
            <person name="Karasinski D."/>
            <person name="Kautmanova I."/>
            <person name="Kiss B."/>
            <person name="Kocsube S."/>
            <person name="Kotiranta H."/>
            <person name="LaButti K.M."/>
            <person name="Lechner B.E."/>
            <person name="Liimatainen K."/>
            <person name="Lipzen A."/>
            <person name="Lukacs Z."/>
            <person name="Mihaltcheva S."/>
            <person name="Morgado L.N."/>
            <person name="Niskanen T."/>
            <person name="Noordeloos M.E."/>
            <person name="Ohm R.A."/>
            <person name="Ortiz-Santana B."/>
            <person name="Ovrebo C."/>
            <person name="Racz N."/>
            <person name="Riley R."/>
            <person name="Savchenko A."/>
            <person name="Shiryaev A."/>
            <person name="Soop K."/>
            <person name="Spirin V."/>
            <person name="Szebenyi C."/>
            <person name="Tomsovsky M."/>
            <person name="Tulloss R.E."/>
            <person name="Uehling J."/>
            <person name="Grigoriev I.V."/>
            <person name="Vagvolgyi C."/>
            <person name="Papp T."/>
            <person name="Martin F.M."/>
            <person name="Miettinen O."/>
            <person name="Hibbett D.S."/>
            <person name="Nagy L.G."/>
        </authorList>
    </citation>
    <scope>NUCLEOTIDE SEQUENCE [LARGE SCALE GENOMIC DNA]</scope>
    <source>
        <strain evidence="2 3">FP101781</strain>
    </source>
</reference>
<dbReference type="AlphaFoldDB" id="A0A4Y7U392"/>
<feature type="compositionally biased region" description="Acidic residues" evidence="1">
    <location>
        <begin position="1081"/>
        <end position="1097"/>
    </location>
</feature>
<accession>A0A4Y7U392</accession>
<evidence type="ECO:0000313" key="3">
    <source>
        <dbReference type="Proteomes" id="UP000298030"/>
    </source>
</evidence>
<proteinExistence type="predicted"/>
<gene>
    <name evidence="2" type="ORF">FA13DRAFT_1618799</name>
</gene>
<dbReference type="STRING" id="71717.A0A4Y7U392"/>
<dbReference type="EMBL" id="QPFP01000001">
    <property type="protein sequence ID" value="TEB40262.1"/>
    <property type="molecule type" value="Genomic_DNA"/>
</dbReference>
<dbReference type="Proteomes" id="UP000298030">
    <property type="component" value="Unassembled WGS sequence"/>
</dbReference>
<evidence type="ECO:0000313" key="2">
    <source>
        <dbReference type="EMBL" id="TEB40262.1"/>
    </source>
</evidence>
<feature type="compositionally biased region" description="Acidic residues" evidence="1">
    <location>
        <begin position="1064"/>
        <end position="1074"/>
    </location>
</feature>
<comment type="caution">
    <text evidence="2">The sequence shown here is derived from an EMBL/GenBank/DDBJ whole genome shotgun (WGS) entry which is preliminary data.</text>
</comment>
<name>A0A4Y7U392_COPMI</name>
<keyword evidence="3" id="KW-1185">Reference proteome</keyword>
<protein>
    <submittedName>
        <fullName evidence="2">Uncharacterized protein</fullName>
    </submittedName>
</protein>
<evidence type="ECO:0000256" key="1">
    <source>
        <dbReference type="SAM" id="MobiDB-lite"/>
    </source>
</evidence>
<organism evidence="2 3">
    <name type="scientific">Coprinellus micaceus</name>
    <name type="common">Glistening ink-cap mushroom</name>
    <name type="synonym">Coprinus micaceus</name>
    <dbReference type="NCBI Taxonomy" id="71717"/>
    <lineage>
        <taxon>Eukaryota</taxon>
        <taxon>Fungi</taxon>
        <taxon>Dikarya</taxon>
        <taxon>Basidiomycota</taxon>
        <taxon>Agaricomycotina</taxon>
        <taxon>Agaricomycetes</taxon>
        <taxon>Agaricomycetidae</taxon>
        <taxon>Agaricales</taxon>
        <taxon>Agaricineae</taxon>
        <taxon>Psathyrellaceae</taxon>
        <taxon>Coprinellus</taxon>
    </lineage>
</organism>